<dbReference type="GO" id="GO:0031956">
    <property type="term" value="F:medium-chain fatty acid-CoA ligase activity"/>
    <property type="evidence" value="ECO:0007669"/>
    <property type="project" value="TreeGrafter"/>
</dbReference>
<dbReference type="STRING" id="1768.B1T50_15885"/>
<dbReference type="InterPro" id="IPR025110">
    <property type="entry name" value="AMP-bd_C"/>
</dbReference>
<comment type="caution">
    <text evidence="4">The sequence shown here is derived from an EMBL/GenBank/DDBJ whole genome shotgun (WGS) entry which is preliminary data.</text>
</comment>
<dbReference type="EMBL" id="MVBN01000006">
    <property type="protein sequence ID" value="OOK71275.1"/>
    <property type="molecule type" value="Genomic_DNA"/>
</dbReference>
<evidence type="ECO:0000259" key="3">
    <source>
        <dbReference type="Pfam" id="PF13193"/>
    </source>
</evidence>
<evidence type="ECO:0000256" key="1">
    <source>
        <dbReference type="ARBA" id="ARBA00006432"/>
    </source>
</evidence>
<comment type="similarity">
    <text evidence="1">Belongs to the ATP-dependent AMP-binding enzyme family.</text>
</comment>
<keyword evidence="2" id="KW-0436">Ligase</keyword>
<dbReference type="PANTHER" id="PTHR43201:SF5">
    <property type="entry name" value="MEDIUM-CHAIN ACYL-COA LIGASE ACSF2, MITOCHONDRIAL"/>
    <property type="match status" value="1"/>
</dbReference>
<organism evidence="4 5">
    <name type="scientific">Mycobacterium kansasii</name>
    <dbReference type="NCBI Taxonomy" id="1768"/>
    <lineage>
        <taxon>Bacteria</taxon>
        <taxon>Bacillati</taxon>
        <taxon>Actinomycetota</taxon>
        <taxon>Actinomycetes</taxon>
        <taxon>Mycobacteriales</taxon>
        <taxon>Mycobacteriaceae</taxon>
        <taxon>Mycobacterium</taxon>
    </lineage>
</organism>
<dbReference type="GO" id="GO:0006631">
    <property type="term" value="P:fatty acid metabolic process"/>
    <property type="evidence" value="ECO:0007669"/>
    <property type="project" value="TreeGrafter"/>
</dbReference>
<dbReference type="Proteomes" id="UP000188532">
    <property type="component" value="Unassembled WGS sequence"/>
</dbReference>
<evidence type="ECO:0000256" key="2">
    <source>
        <dbReference type="ARBA" id="ARBA00022598"/>
    </source>
</evidence>
<feature type="domain" description="AMP-binding enzyme C-terminal" evidence="3">
    <location>
        <begin position="57"/>
        <end position="129"/>
    </location>
</feature>
<proteinExistence type="inferred from homology"/>
<reference evidence="4 5" key="1">
    <citation type="submission" date="2017-02" db="EMBL/GenBank/DDBJ databases">
        <title>Complete genome sequences of Mycobacterium kansasii strains isolated from rhesus macaques.</title>
        <authorList>
            <person name="Panda A."/>
            <person name="Nagaraj S."/>
            <person name="Zhao X."/>
            <person name="Tettelin H."/>
            <person name="Detolla L.J."/>
        </authorList>
    </citation>
    <scope>NUCLEOTIDE SEQUENCE [LARGE SCALE GENOMIC DNA]</scope>
    <source>
        <strain evidence="4 5">11-3469</strain>
    </source>
</reference>
<evidence type="ECO:0000313" key="4">
    <source>
        <dbReference type="EMBL" id="OOK71275.1"/>
    </source>
</evidence>
<dbReference type="AlphaFoldDB" id="A0A1V3WWH5"/>
<accession>A0A1V3WWH5</accession>
<dbReference type="Gene3D" id="3.30.300.30">
    <property type="match status" value="1"/>
</dbReference>
<dbReference type="Pfam" id="PF13193">
    <property type="entry name" value="AMP-binding_C"/>
    <property type="match status" value="1"/>
</dbReference>
<sequence length="144" mass="15632">MVRGYLGDPKITEANFTDGWLRTGDLGTLSADGDLSIRGRIKELINRGGEKISPERVEHVLATHPNVLEPAVFGVPHPLYGEAVAAVIVPRQPAPTPEELTEFCRERLAAFEIPATFELASELPHTAKGSLDRRAVAQRFGPPA</sequence>
<name>A0A1V3WWH5_MYCKA</name>
<gene>
    <name evidence="4" type="ORF">BZL29_5813</name>
</gene>
<evidence type="ECO:0000313" key="5">
    <source>
        <dbReference type="Proteomes" id="UP000188532"/>
    </source>
</evidence>
<dbReference type="SUPFAM" id="SSF56801">
    <property type="entry name" value="Acetyl-CoA synthetase-like"/>
    <property type="match status" value="1"/>
</dbReference>
<dbReference type="PANTHER" id="PTHR43201">
    <property type="entry name" value="ACYL-COA SYNTHETASE"/>
    <property type="match status" value="1"/>
</dbReference>
<dbReference type="Gene3D" id="2.30.38.10">
    <property type="entry name" value="Luciferase, Domain 3"/>
    <property type="match status" value="1"/>
</dbReference>
<protein>
    <submittedName>
        <fullName evidence="4">AMP-binding enzyme family protein</fullName>
    </submittedName>
</protein>
<dbReference type="InterPro" id="IPR045851">
    <property type="entry name" value="AMP-bd_C_sf"/>
</dbReference>